<dbReference type="CDD" id="cd16443">
    <property type="entry name" value="LplA"/>
    <property type="match status" value="1"/>
</dbReference>
<dbReference type="InterPro" id="IPR019491">
    <property type="entry name" value="Lipoate_protein_ligase_C"/>
</dbReference>
<evidence type="ECO:0000313" key="10">
    <source>
        <dbReference type="Proteomes" id="UP000055060"/>
    </source>
</evidence>
<dbReference type="PROSITE" id="PS51733">
    <property type="entry name" value="BPL_LPL_CATALYTIC"/>
    <property type="match status" value="1"/>
</dbReference>
<keyword evidence="5" id="KW-0547">Nucleotide-binding</keyword>
<comment type="pathway">
    <text evidence="1">Protein modification; protein lipoylation via exogenous pathway; protein N(6)-(lipoyl)lysine from lipoate: step 2/2.</text>
</comment>
<evidence type="ECO:0000256" key="3">
    <source>
        <dbReference type="ARBA" id="ARBA00012367"/>
    </source>
</evidence>
<dbReference type="Pfam" id="PF21948">
    <property type="entry name" value="LplA-B_cat"/>
    <property type="match status" value="1"/>
</dbReference>
<dbReference type="GO" id="GO:0005524">
    <property type="term" value="F:ATP binding"/>
    <property type="evidence" value="ECO:0007669"/>
    <property type="project" value="UniProtKB-KW"/>
</dbReference>
<evidence type="ECO:0000256" key="6">
    <source>
        <dbReference type="ARBA" id="ARBA00022840"/>
    </source>
</evidence>
<reference evidence="9" key="1">
    <citation type="submission" date="2015-07" db="EMBL/GenBank/DDBJ databases">
        <title>Draft Genome Sequences of Anaerolinea thermolimosa IMO-1, Bellilinea caldifistulae GOMI-1, Leptolinea tardivitalis YMTK-2, Levilinea saccharolytica KIBI-1,Longilinea arvoryzae KOME-1, Previously Described as Members of the Anaerolineaceae (Chloroflexi).</title>
        <authorList>
            <person name="Sekiguchi Y."/>
            <person name="Ohashi A."/>
            <person name="Matsuura N."/>
            <person name="Tourlousse M.D."/>
        </authorList>
    </citation>
    <scope>NUCLEOTIDE SEQUENCE [LARGE SCALE GENOMIC DNA]</scope>
    <source>
        <strain evidence="9">KOME-1</strain>
    </source>
</reference>
<dbReference type="InterPro" id="IPR045864">
    <property type="entry name" value="aa-tRNA-synth_II/BPL/LPL"/>
</dbReference>
<gene>
    <name evidence="9" type="ORF">LARV_01075</name>
</gene>
<name>A0A0S7BIB0_9CHLR</name>
<dbReference type="NCBIfam" id="TIGR00545">
    <property type="entry name" value="lipoyltrans"/>
    <property type="match status" value="1"/>
</dbReference>
<organism evidence="9">
    <name type="scientific">Longilinea arvoryzae</name>
    <dbReference type="NCBI Taxonomy" id="360412"/>
    <lineage>
        <taxon>Bacteria</taxon>
        <taxon>Bacillati</taxon>
        <taxon>Chloroflexota</taxon>
        <taxon>Anaerolineae</taxon>
        <taxon>Anaerolineales</taxon>
        <taxon>Anaerolineaceae</taxon>
        <taxon>Longilinea</taxon>
    </lineage>
</organism>
<dbReference type="GO" id="GO:0016979">
    <property type="term" value="F:lipoate-protein ligase activity"/>
    <property type="evidence" value="ECO:0007669"/>
    <property type="project" value="UniProtKB-EC"/>
</dbReference>
<comment type="catalytic activity">
    <reaction evidence="7">
        <text>L-lysyl-[lipoyl-carrier protein] + (R)-lipoate + ATP = N(6)-[(R)-lipoyl]-L-lysyl-[lipoyl-carrier protein] + AMP + diphosphate + H(+)</text>
        <dbReference type="Rhea" id="RHEA:49288"/>
        <dbReference type="Rhea" id="RHEA-COMP:10500"/>
        <dbReference type="Rhea" id="RHEA-COMP:10502"/>
        <dbReference type="ChEBI" id="CHEBI:15378"/>
        <dbReference type="ChEBI" id="CHEBI:29969"/>
        <dbReference type="ChEBI" id="CHEBI:30616"/>
        <dbReference type="ChEBI" id="CHEBI:33019"/>
        <dbReference type="ChEBI" id="CHEBI:83088"/>
        <dbReference type="ChEBI" id="CHEBI:83099"/>
        <dbReference type="ChEBI" id="CHEBI:456215"/>
        <dbReference type="EC" id="6.3.1.20"/>
    </reaction>
</comment>
<evidence type="ECO:0000259" key="8">
    <source>
        <dbReference type="PROSITE" id="PS51733"/>
    </source>
</evidence>
<dbReference type="SUPFAM" id="SSF82649">
    <property type="entry name" value="SufE/NifU"/>
    <property type="match status" value="1"/>
</dbReference>
<dbReference type="OrthoDB" id="9774653at2"/>
<evidence type="ECO:0000313" key="9">
    <source>
        <dbReference type="EMBL" id="GAP13322.1"/>
    </source>
</evidence>
<dbReference type="UniPathway" id="UPA00537">
    <property type="reaction ID" value="UER00594"/>
</dbReference>
<dbReference type="Pfam" id="PF10437">
    <property type="entry name" value="Lip_prot_lig_C"/>
    <property type="match status" value="1"/>
</dbReference>
<keyword evidence="4 9" id="KW-0436">Ligase</keyword>
<evidence type="ECO:0000256" key="5">
    <source>
        <dbReference type="ARBA" id="ARBA00022741"/>
    </source>
</evidence>
<dbReference type="AlphaFoldDB" id="A0A0S7BIB0"/>
<dbReference type="InterPro" id="IPR004562">
    <property type="entry name" value="LipoylTrfase_LipoateP_Ligase"/>
</dbReference>
<accession>A0A0S7BIB0</accession>
<dbReference type="GO" id="GO:0009249">
    <property type="term" value="P:protein lipoylation"/>
    <property type="evidence" value="ECO:0007669"/>
    <property type="project" value="InterPro"/>
</dbReference>
<dbReference type="PANTHER" id="PTHR12561">
    <property type="entry name" value="LIPOATE-PROTEIN LIGASE"/>
    <property type="match status" value="1"/>
</dbReference>
<dbReference type="EMBL" id="DF967972">
    <property type="protein sequence ID" value="GAP13322.1"/>
    <property type="molecule type" value="Genomic_DNA"/>
</dbReference>
<dbReference type="InterPro" id="IPR004143">
    <property type="entry name" value="BPL_LPL_catalytic"/>
</dbReference>
<dbReference type="RefSeq" id="WP_075072668.1">
    <property type="nucleotide sequence ID" value="NZ_DF967972.1"/>
</dbReference>
<comment type="pathway">
    <text evidence="2">Protein modification; protein lipoylation via exogenous pathway; protein N(6)-(lipoyl)lysine from lipoate: step 1/2.</text>
</comment>
<evidence type="ECO:0000256" key="2">
    <source>
        <dbReference type="ARBA" id="ARBA00005124"/>
    </source>
</evidence>
<dbReference type="GO" id="GO:0017118">
    <property type="term" value="F:lipoyltransferase activity"/>
    <property type="evidence" value="ECO:0007669"/>
    <property type="project" value="TreeGrafter"/>
</dbReference>
<sequence>MIFVDNEENYKPYVNLALEEYLLRNFPGEDDILLFYINEHAIIIGKHQNTLEEINQEYVQAHDIHITRRLSGGGAVYHDLGNLNFSFITQNKPENVQNFVKFTQPVVEALKEMGVPAESGGRNDILVDGRKVSGNAQYISRTRMVSHGTLLLNTDLSVLSHALNPKPTKFESKGIKSVRSRVANIREFLSADMDILDFRQRILQHILRAEDGIPQYHLTAADWEAVHKLSVERYQTWDWNYGQSPKFNVQRVQRFSSGEIDARIEVEKGLIHNIRFYGDFFSGRELNELESALMGLRYQEAEVGAKIAGLPIGEYFFGVTPEELLTFLFHA</sequence>
<evidence type="ECO:0000256" key="4">
    <source>
        <dbReference type="ARBA" id="ARBA00022598"/>
    </source>
</evidence>
<dbReference type="SUPFAM" id="SSF55681">
    <property type="entry name" value="Class II aaRS and biotin synthetases"/>
    <property type="match status" value="1"/>
</dbReference>
<dbReference type="EC" id="6.3.1.20" evidence="3"/>
<dbReference type="Gene3D" id="3.30.930.10">
    <property type="entry name" value="Bira Bifunctional Protein, Domain 2"/>
    <property type="match status" value="1"/>
</dbReference>
<dbReference type="FunFam" id="3.30.930.10:FF:000072">
    <property type="entry name" value="Lipoate--protein ligase"/>
    <property type="match status" value="1"/>
</dbReference>
<dbReference type="STRING" id="360412.LARV_01075"/>
<evidence type="ECO:0000256" key="7">
    <source>
        <dbReference type="ARBA" id="ARBA00048037"/>
    </source>
</evidence>
<dbReference type="GO" id="GO:0005737">
    <property type="term" value="C:cytoplasm"/>
    <property type="evidence" value="ECO:0007669"/>
    <property type="project" value="TreeGrafter"/>
</dbReference>
<dbReference type="PANTHER" id="PTHR12561:SF3">
    <property type="entry name" value="LIPOYLTRANSFERASE 1, MITOCHONDRIAL"/>
    <property type="match status" value="1"/>
</dbReference>
<proteinExistence type="predicted"/>
<protein>
    <recommendedName>
        <fullName evidence="3">lipoate--protein ligase</fullName>
        <ecNumber evidence="3">6.3.1.20</ecNumber>
    </recommendedName>
</protein>
<feature type="domain" description="BPL/LPL catalytic" evidence="8">
    <location>
        <begin position="27"/>
        <end position="214"/>
    </location>
</feature>
<evidence type="ECO:0000256" key="1">
    <source>
        <dbReference type="ARBA" id="ARBA00005085"/>
    </source>
</evidence>
<dbReference type="Proteomes" id="UP000055060">
    <property type="component" value="Unassembled WGS sequence"/>
</dbReference>
<dbReference type="Gene3D" id="3.30.390.50">
    <property type="entry name" value="CO dehydrogenase flavoprotein, C-terminal domain"/>
    <property type="match status" value="1"/>
</dbReference>
<keyword evidence="6" id="KW-0067">ATP-binding</keyword>
<keyword evidence="10" id="KW-1185">Reference proteome</keyword>